<reference evidence="3" key="2">
    <citation type="journal article" date="2021" name="PeerJ">
        <title>Extensive microbial diversity within the chicken gut microbiome revealed by metagenomics and culture.</title>
        <authorList>
            <person name="Gilroy R."/>
            <person name="Ravi A."/>
            <person name="Getino M."/>
            <person name="Pursley I."/>
            <person name="Horton D.L."/>
            <person name="Alikhan N.F."/>
            <person name="Baker D."/>
            <person name="Gharbi K."/>
            <person name="Hall N."/>
            <person name="Watson M."/>
            <person name="Adriaenssens E.M."/>
            <person name="Foster-Nyarko E."/>
            <person name="Jarju S."/>
            <person name="Secka A."/>
            <person name="Antonio M."/>
            <person name="Oren A."/>
            <person name="Chaudhuri R.R."/>
            <person name="La Ragione R."/>
            <person name="Hildebrand F."/>
            <person name="Pallen M.J."/>
        </authorList>
    </citation>
    <scope>NUCLEOTIDE SEQUENCE</scope>
    <source>
        <strain evidence="3">17113</strain>
    </source>
</reference>
<evidence type="ECO:0000256" key="1">
    <source>
        <dbReference type="PIRSR" id="PIRSR004789-50"/>
    </source>
</evidence>
<dbReference type="SUPFAM" id="SSF56300">
    <property type="entry name" value="Metallo-dependent phosphatases"/>
    <property type="match status" value="1"/>
</dbReference>
<feature type="binding site" evidence="2">
    <location>
        <position position="175"/>
    </location>
    <ligand>
        <name>Fe cation</name>
        <dbReference type="ChEBI" id="CHEBI:24875"/>
        <label>1</label>
    </ligand>
</feature>
<feature type="binding site" evidence="2">
    <location>
        <position position="67"/>
    </location>
    <ligand>
        <name>Fe cation</name>
        <dbReference type="ChEBI" id="CHEBI:24875"/>
        <label>2</label>
    </ligand>
</feature>
<evidence type="ECO:0000313" key="3">
    <source>
        <dbReference type="EMBL" id="MBO8426632.1"/>
    </source>
</evidence>
<dbReference type="AlphaFoldDB" id="A0A9D9DFG1"/>
<name>A0A9D9DFG1_9FIRM</name>
<feature type="binding site" evidence="2">
    <location>
        <position position="39"/>
    </location>
    <ligand>
        <name>Fe cation</name>
        <dbReference type="ChEBI" id="CHEBI:24875"/>
        <label>2</label>
    </ligand>
</feature>
<feature type="binding site" evidence="2">
    <location>
        <position position="148"/>
    </location>
    <ligand>
        <name>Fe cation</name>
        <dbReference type="ChEBI" id="CHEBI:24875"/>
        <label>2</label>
    </ligand>
</feature>
<reference evidence="3" key="1">
    <citation type="submission" date="2020-10" db="EMBL/GenBank/DDBJ databases">
        <authorList>
            <person name="Gilroy R."/>
        </authorList>
    </citation>
    <scope>NUCLEOTIDE SEQUENCE</scope>
    <source>
        <strain evidence="3">17113</strain>
    </source>
</reference>
<gene>
    <name evidence="3" type="ORF">IAC61_04865</name>
</gene>
<accession>A0A9D9DFG1</accession>
<dbReference type="PIRSF" id="PIRSF004789">
    <property type="entry name" value="DR1281"/>
    <property type="match status" value="1"/>
</dbReference>
<dbReference type="PANTHER" id="PTHR36303:SF1">
    <property type="entry name" value="2',3'-CYCLIC-NUCLEOTIDE 2'-PHOSPHODIESTERASE"/>
    <property type="match status" value="1"/>
</dbReference>
<sequence>MRFLFLGDVVGPIGLRGVGEVLPKLKAALKPDIAIVNGENAARGRGIVRQDYLALKRSGADFITLGNHFLDKKALSSFIGEYPDLLRPLNAKGFDKGRGVAITEVNGLKVAILTITLPAFLNMELEDQYETMERILPSLPKLSFIDLHGESTSEKQLFFHYFRGKVSAIVGTHTHVQTADACIEGGTAFICDAGMCGESDSIIGVSYESAISRARYGQGRFSCSEEGKYSVCGVYVDCDDASGRAIAIRPFSIKEGMEVTDALS</sequence>
<dbReference type="EMBL" id="JADINA010000032">
    <property type="protein sequence ID" value="MBO8426632.1"/>
    <property type="molecule type" value="Genomic_DNA"/>
</dbReference>
<dbReference type="GO" id="GO:0046872">
    <property type="term" value="F:metal ion binding"/>
    <property type="evidence" value="ECO:0007669"/>
    <property type="project" value="UniProtKB-KW"/>
</dbReference>
<evidence type="ECO:0000256" key="2">
    <source>
        <dbReference type="PIRSR" id="PIRSR004789-51"/>
    </source>
</evidence>
<dbReference type="GO" id="GO:0004113">
    <property type="term" value="F:2',3'-cyclic-nucleotide 3'-phosphodiesterase activity"/>
    <property type="evidence" value="ECO:0007669"/>
    <property type="project" value="TreeGrafter"/>
</dbReference>
<feature type="active site" description="Proton donor" evidence="1">
    <location>
        <position position="68"/>
    </location>
</feature>
<proteinExistence type="predicted"/>
<dbReference type="Proteomes" id="UP000823634">
    <property type="component" value="Unassembled WGS sequence"/>
</dbReference>
<protein>
    <submittedName>
        <fullName evidence="3">YmdB family metallophosphoesterase</fullName>
    </submittedName>
</protein>
<dbReference type="PANTHER" id="PTHR36303">
    <property type="entry name" value="2',3'-CYCLIC-NUCLEOTIDE 2'-PHOSPHODIESTERASE"/>
    <property type="match status" value="1"/>
</dbReference>
<feature type="binding site" evidence="2">
    <location>
        <position position="8"/>
    </location>
    <ligand>
        <name>Fe cation</name>
        <dbReference type="ChEBI" id="CHEBI:24875"/>
        <label>1</label>
    </ligand>
</feature>
<comment type="caution">
    <text evidence="3">The sequence shown here is derived from an EMBL/GenBank/DDBJ whole genome shotgun (WGS) entry which is preliminary data.</text>
</comment>
<dbReference type="InterPro" id="IPR029052">
    <property type="entry name" value="Metallo-depent_PP-like"/>
</dbReference>
<keyword evidence="2" id="KW-0479">Metal-binding</keyword>
<dbReference type="InterPro" id="IPR005235">
    <property type="entry name" value="YmdB-like"/>
</dbReference>
<organism evidence="3 4">
    <name type="scientific">Candidatus Alloenteromonas pullistercoris</name>
    <dbReference type="NCBI Taxonomy" id="2840785"/>
    <lineage>
        <taxon>Bacteria</taxon>
        <taxon>Bacillati</taxon>
        <taxon>Bacillota</taxon>
        <taxon>Bacillota incertae sedis</taxon>
        <taxon>Candidatus Alloenteromonas</taxon>
    </lineage>
</organism>
<dbReference type="Gene3D" id="3.60.21.10">
    <property type="match status" value="1"/>
</dbReference>
<feature type="binding site" evidence="2">
    <location>
        <position position="173"/>
    </location>
    <ligand>
        <name>Fe cation</name>
        <dbReference type="ChEBI" id="CHEBI:24875"/>
        <label>2</label>
    </ligand>
</feature>
<feature type="binding site" evidence="2">
    <location>
        <position position="39"/>
    </location>
    <ligand>
        <name>Fe cation</name>
        <dbReference type="ChEBI" id="CHEBI:24875"/>
        <label>1</label>
    </ligand>
</feature>
<feature type="binding site" evidence="2">
    <location>
        <position position="40"/>
    </location>
    <ligand>
        <name>Fe cation</name>
        <dbReference type="ChEBI" id="CHEBI:24875"/>
        <label>1</label>
    </ligand>
</feature>
<dbReference type="Pfam" id="PF13277">
    <property type="entry name" value="YmdB"/>
    <property type="match status" value="1"/>
</dbReference>
<evidence type="ECO:0000313" key="4">
    <source>
        <dbReference type="Proteomes" id="UP000823634"/>
    </source>
</evidence>